<evidence type="ECO:0000313" key="2">
    <source>
        <dbReference type="Proteomes" id="UP000663452"/>
    </source>
</evidence>
<dbReference type="RefSeq" id="WP_206100994.1">
    <property type="nucleotide sequence ID" value="NZ_CP070969.1"/>
</dbReference>
<protein>
    <recommendedName>
        <fullName evidence="3">Immunity protein 26</fullName>
    </recommendedName>
</protein>
<proteinExistence type="predicted"/>
<reference evidence="1 2" key="1">
    <citation type="submission" date="2021-02" db="EMBL/GenBank/DDBJ databases">
        <title>Paenibacillus tianjinensis sp. nov.</title>
        <authorList>
            <person name="Liu H."/>
        </authorList>
    </citation>
    <scope>NUCLEOTIDE SEQUENCE [LARGE SCALE GENOMIC DNA]</scope>
    <source>
        <strain evidence="1 2">TB2019</strain>
    </source>
</reference>
<evidence type="ECO:0000313" key="1">
    <source>
        <dbReference type="EMBL" id="QSF43361.1"/>
    </source>
</evidence>
<dbReference type="Proteomes" id="UP000663452">
    <property type="component" value="Chromosome"/>
</dbReference>
<sequence length="213" mass="24996">MRNEKHLTIGEGDRIRLLTPLEDGVIRAPLLTHGRIVSNQNQVEANVWLNGLDTRYWNHPIRQALQVDRLKLEGIVVNITKNNFAVVYRHKDHSNIQISSEKTGLIPFFSESNIHIEKVPSGWYMNGKQGFNYRVKDIIDLIEDRFCEWVQENCKSRKIRKWEKQNGDFPEDWDTCLTDESAKLYDEKRKELEMGFAENTGLFHEFYGGLIFE</sequence>
<keyword evidence="2" id="KW-1185">Reference proteome</keyword>
<name>A0ABX7L7Q1_9BACL</name>
<evidence type="ECO:0008006" key="3">
    <source>
        <dbReference type="Google" id="ProtNLM"/>
    </source>
</evidence>
<gene>
    <name evidence="1" type="ORF">JRJ22_19030</name>
</gene>
<organism evidence="1 2">
    <name type="scientific">Paenibacillus tianjinensis</name>
    <dbReference type="NCBI Taxonomy" id="2810347"/>
    <lineage>
        <taxon>Bacteria</taxon>
        <taxon>Bacillati</taxon>
        <taxon>Bacillota</taxon>
        <taxon>Bacilli</taxon>
        <taxon>Bacillales</taxon>
        <taxon>Paenibacillaceae</taxon>
        <taxon>Paenibacillus</taxon>
    </lineage>
</organism>
<accession>A0ABX7L7Q1</accession>
<dbReference type="EMBL" id="CP070969">
    <property type="protein sequence ID" value="QSF43361.1"/>
    <property type="molecule type" value="Genomic_DNA"/>
</dbReference>